<accession>A0A085MMH2</accession>
<gene>
    <name evidence="2" type="ORF">M513_00644</name>
</gene>
<proteinExistence type="predicted"/>
<organism evidence="2 3">
    <name type="scientific">Trichuris suis</name>
    <name type="common">pig whipworm</name>
    <dbReference type="NCBI Taxonomy" id="68888"/>
    <lineage>
        <taxon>Eukaryota</taxon>
        <taxon>Metazoa</taxon>
        <taxon>Ecdysozoa</taxon>
        <taxon>Nematoda</taxon>
        <taxon>Enoplea</taxon>
        <taxon>Dorylaimia</taxon>
        <taxon>Trichinellida</taxon>
        <taxon>Trichuridae</taxon>
        <taxon>Trichuris</taxon>
    </lineage>
</organism>
<keyword evidence="3" id="KW-1185">Reference proteome</keyword>
<evidence type="ECO:0000256" key="1">
    <source>
        <dbReference type="SAM" id="MobiDB-lite"/>
    </source>
</evidence>
<protein>
    <submittedName>
        <fullName evidence="2">Uncharacterized protein</fullName>
    </submittedName>
</protein>
<evidence type="ECO:0000313" key="3">
    <source>
        <dbReference type="Proteomes" id="UP000030764"/>
    </source>
</evidence>
<feature type="region of interest" description="Disordered" evidence="1">
    <location>
        <begin position="1"/>
        <end position="43"/>
    </location>
</feature>
<name>A0A085MMH2_9BILA</name>
<sequence>MYMHRDNRQAIQWSPFDKQALSQEDNATGAVDVNSIRRGSHVR</sequence>
<dbReference type="AlphaFoldDB" id="A0A085MMH2"/>
<reference evidence="2 3" key="1">
    <citation type="journal article" date="2014" name="Nat. Genet.">
        <title>Genome and transcriptome of the porcine whipworm Trichuris suis.</title>
        <authorList>
            <person name="Jex A.R."/>
            <person name="Nejsum P."/>
            <person name="Schwarz E.M."/>
            <person name="Hu L."/>
            <person name="Young N.D."/>
            <person name="Hall R.S."/>
            <person name="Korhonen P.K."/>
            <person name="Liao S."/>
            <person name="Thamsborg S."/>
            <person name="Xia J."/>
            <person name="Xu P."/>
            <person name="Wang S."/>
            <person name="Scheerlinck J.P."/>
            <person name="Hofmann A."/>
            <person name="Sternberg P.W."/>
            <person name="Wang J."/>
            <person name="Gasser R.B."/>
        </authorList>
    </citation>
    <scope>NUCLEOTIDE SEQUENCE [LARGE SCALE GENOMIC DNA]</scope>
    <source>
        <strain evidence="2">DCEP-RM93M</strain>
    </source>
</reference>
<dbReference type="Proteomes" id="UP000030764">
    <property type="component" value="Unassembled WGS sequence"/>
</dbReference>
<evidence type="ECO:0000313" key="2">
    <source>
        <dbReference type="EMBL" id="KFD58418.1"/>
    </source>
</evidence>
<dbReference type="EMBL" id="KL363184">
    <property type="protein sequence ID" value="KFD58418.1"/>
    <property type="molecule type" value="Genomic_DNA"/>
</dbReference>